<reference evidence="1" key="1">
    <citation type="submission" date="2020-03" db="EMBL/GenBank/DDBJ databases">
        <title>Draft sequencing of Paenibacilllus sp. S3N08.</title>
        <authorList>
            <person name="Kim D.-U."/>
        </authorList>
    </citation>
    <scope>NUCLEOTIDE SEQUENCE</scope>
    <source>
        <strain evidence="1">S3N08</strain>
    </source>
</reference>
<evidence type="ECO:0000313" key="2">
    <source>
        <dbReference type="Proteomes" id="UP001165962"/>
    </source>
</evidence>
<name>A0ABX0JEX0_9BACL</name>
<protein>
    <submittedName>
        <fullName evidence="1">Uncharacterized protein</fullName>
    </submittedName>
</protein>
<dbReference type="RefSeq" id="WP_166154406.1">
    <property type="nucleotide sequence ID" value="NZ_JAAOIW010000015.1"/>
</dbReference>
<organism evidence="1 2">
    <name type="scientific">Paenibacillus agricola</name>
    <dbReference type="NCBI Taxonomy" id="2716264"/>
    <lineage>
        <taxon>Bacteria</taxon>
        <taxon>Bacillati</taxon>
        <taxon>Bacillota</taxon>
        <taxon>Bacilli</taxon>
        <taxon>Bacillales</taxon>
        <taxon>Paenibacillaceae</taxon>
        <taxon>Paenibacillus</taxon>
    </lineage>
</organism>
<dbReference type="EMBL" id="JAAOIW010000015">
    <property type="protein sequence ID" value="NHN33940.1"/>
    <property type="molecule type" value="Genomic_DNA"/>
</dbReference>
<keyword evidence="2" id="KW-1185">Reference proteome</keyword>
<accession>A0ABX0JEX0</accession>
<gene>
    <name evidence="1" type="ORF">G9U52_29405</name>
</gene>
<sequence length="65" mass="7313">MQMISWSADLHATVKNLKKLDPSALQARLNDRNFMNSLALSASEEQALASSFQYKNNNEIKADWG</sequence>
<dbReference type="Proteomes" id="UP001165962">
    <property type="component" value="Unassembled WGS sequence"/>
</dbReference>
<evidence type="ECO:0000313" key="1">
    <source>
        <dbReference type="EMBL" id="NHN33940.1"/>
    </source>
</evidence>
<proteinExistence type="predicted"/>
<comment type="caution">
    <text evidence="1">The sequence shown here is derived from an EMBL/GenBank/DDBJ whole genome shotgun (WGS) entry which is preliminary data.</text>
</comment>